<dbReference type="InterPro" id="IPR051257">
    <property type="entry name" value="Diverse_CBS-Domain"/>
</dbReference>
<protein>
    <submittedName>
        <fullName evidence="4">Cyclic nucleotide-binding/CBS domain-containing protein</fullName>
    </submittedName>
</protein>
<keyword evidence="5" id="KW-1185">Reference proteome</keyword>
<dbReference type="EMBL" id="JBHSXN010000001">
    <property type="protein sequence ID" value="MFC6952499.1"/>
    <property type="molecule type" value="Genomic_DNA"/>
</dbReference>
<dbReference type="PANTHER" id="PTHR43080">
    <property type="entry name" value="CBS DOMAIN-CONTAINING PROTEIN CBSX3, MITOCHONDRIAL"/>
    <property type="match status" value="1"/>
</dbReference>
<evidence type="ECO:0000256" key="1">
    <source>
        <dbReference type="ARBA" id="ARBA00023122"/>
    </source>
</evidence>
<evidence type="ECO:0000256" key="2">
    <source>
        <dbReference type="PROSITE-ProRule" id="PRU00703"/>
    </source>
</evidence>
<dbReference type="RefSeq" id="WP_336349473.1">
    <property type="nucleotide sequence ID" value="NZ_JAZAQL010000001.1"/>
</dbReference>
<dbReference type="Pfam" id="PF00571">
    <property type="entry name" value="CBS"/>
    <property type="match status" value="2"/>
</dbReference>
<organism evidence="4 5">
    <name type="scientific">Halorubellus litoreus</name>
    <dbReference type="NCBI Taxonomy" id="755308"/>
    <lineage>
        <taxon>Archaea</taxon>
        <taxon>Methanobacteriati</taxon>
        <taxon>Methanobacteriota</taxon>
        <taxon>Stenosarchaea group</taxon>
        <taxon>Halobacteria</taxon>
        <taxon>Halobacteriales</taxon>
        <taxon>Halorubellaceae</taxon>
        <taxon>Halorubellus</taxon>
    </lineage>
</organism>
<reference evidence="4 5" key="1">
    <citation type="journal article" date="2019" name="Int. J. Syst. Evol. Microbiol.">
        <title>The Global Catalogue of Microorganisms (GCM) 10K type strain sequencing project: providing services to taxonomists for standard genome sequencing and annotation.</title>
        <authorList>
            <consortium name="The Broad Institute Genomics Platform"/>
            <consortium name="The Broad Institute Genome Sequencing Center for Infectious Disease"/>
            <person name="Wu L."/>
            <person name="Ma J."/>
        </authorList>
    </citation>
    <scope>NUCLEOTIDE SEQUENCE [LARGE SCALE GENOMIC DNA]</scope>
    <source>
        <strain evidence="4 5">GX26</strain>
    </source>
</reference>
<dbReference type="Proteomes" id="UP001596395">
    <property type="component" value="Unassembled WGS sequence"/>
</dbReference>
<evidence type="ECO:0000313" key="5">
    <source>
        <dbReference type="Proteomes" id="UP001596395"/>
    </source>
</evidence>
<dbReference type="InterPro" id="IPR046342">
    <property type="entry name" value="CBS_dom_sf"/>
</dbReference>
<dbReference type="AlphaFoldDB" id="A0ABD5VAC2"/>
<dbReference type="PROSITE" id="PS51371">
    <property type="entry name" value="CBS"/>
    <property type="match status" value="2"/>
</dbReference>
<dbReference type="InterPro" id="IPR000644">
    <property type="entry name" value="CBS_dom"/>
</dbReference>
<gene>
    <name evidence="4" type="ORF">ACFQGB_06450</name>
</gene>
<evidence type="ECO:0000259" key="3">
    <source>
        <dbReference type="PROSITE" id="PS51371"/>
    </source>
</evidence>
<accession>A0ABD5VAC2</accession>
<comment type="caution">
    <text evidence="4">The sequence shown here is derived from an EMBL/GenBank/DDBJ whole genome shotgun (WGS) entry which is preliminary data.</text>
</comment>
<proteinExistence type="predicted"/>
<name>A0ABD5VAC2_9EURY</name>
<feature type="domain" description="CBS" evidence="3">
    <location>
        <begin position="7"/>
        <end position="65"/>
    </location>
</feature>
<evidence type="ECO:0000313" key="4">
    <source>
        <dbReference type="EMBL" id="MFC6952499.1"/>
    </source>
</evidence>
<keyword evidence="1 2" id="KW-0129">CBS domain</keyword>
<dbReference type="SUPFAM" id="SSF54631">
    <property type="entry name" value="CBS-domain pair"/>
    <property type="match status" value="1"/>
</dbReference>
<dbReference type="PANTHER" id="PTHR43080:SF2">
    <property type="entry name" value="CBS DOMAIN-CONTAINING PROTEIN"/>
    <property type="match status" value="1"/>
</dbReference>
<feature type="domain" description="CBS" evidence="3">
    <location>
        <begin position="91"/>
        <end position="146"/>
    </location>
</feature>
<sequence length="159" mass="17575">MFVESVMTTPVETIDADATMTDALHEMLEAKVGSLVVTTGTPPRKTGIVTDADVKTALHDFEHPLEDASVLERFMFLLRRPITGAPVREYMSSPLVTVQPDATLSEAVATMNDHEIKHLVVTKHMRLEGILTSSDVAAAHDDIVSEARESSTRRPHWER</sequence>
<dbReference type="Gene3D" id="3.10.580.10">
    <property type="entry name" value="CBS-domain"/>
    <property type="match status" value="1"/>
</dbReference>
<dbReference type="SMART" id="SM00116">
    <property type="entry name" value="CBS"/>
    <property type="match status" value="2"/>
</dbReference>